<dbReference type="InterPro" id="IPR036386">
    <property type="entry name" value="HscB_C_sf"/>
</dbReference>
<dbReference type="InParanoid" id="A0A0C3ED03"/>
<evidence type="ECO:0000313" key="5">
    <source>
        <dbReference type="Proteomes" id="UP000053989"/>
    </source>
</evidence>
<dbReference type="FunCoup" id="A0A0C3ED03">
    <property type="interactions" value="254"/>
</dbReference>
<dbReference type="Gene3D" id="1.10.287.110">
    <property type="entry name" value="DnaJ domain"/>
    <property type="match status" value="1"/>
</dbReference>
<dbReference type="EMBL" id="KN822018">
    <property type="protein sequence ID" value="KIM66199.1"/>
    <property type="molecule type" value="Genomic_DNA"/>
</dbReference>
<dbReference type="PANTHER" id="PTHR14021">
    <property type="entry name" value="IRON-SULFUR CLUSTER CO-CHAPERONE PROTEIN HSCB"/>
    <property type="match status" value="1"/>
</dbReference>
<dbReference type="AlphaFoldDB" id="A0A0C3ED03"/>
<dbReference type="Proteomes" id="UP000053989">
    <property type="component" value="Unassembled WGS sequence"/>
</dbReference>
<dbReference type="HOGENOM" id="CLU_068529_0_1_1"/>
<protein>
    <recommendedName>
        <fullName evidence="3">Co-chaperone HscB C-terminal oligomerisation domain-containing protein</fullName>
    </recommendedName>
</protein>
<dbReference type="Pfam" id="PF07743">
    <property type="entry name" value="HSCB_C"/>
    <property type="match status" value="1"/>
</dbReference>
<dbReference type="InterPro" id="IPR036869">
    <property type="entry name" value="J_dom_sf"/>
</dbReference>
<evidence type="ECO:0000259" key="3">
    <source>
        <dbReference type="Pfam" id="PF07743"/>
    </source>
</evidence>
<proteinExistence type="inferred from homology"/>
<feature type="domain" description="Co-chaperone HscB C-terminal oligomerisation" evidence="3">
    <location>
        <begin position="164"/>
        <end position="237"/>
    </location>
</feature>
<dbReference type="SUPFAM" id="SSF47144">
    <property type="entry name" value="HSC20 (HSCB), C-terminal oligomerisation domain"/>
    <property type="match status" value="1"/>
</dbReference>
<dbReference type="GO" id="GO:0005739">
    <property type="term" value="C:mitochondrion"/>
    <property type="evidence" value="ECO:0007669"/>
    <property type="project" value="TreeGrafter"/>
</dbReference>
<dbReference type="Gene3D" id="1.20.1280.20">
    <property type="entry name" value="HscB, C-terminal domain"/>
    <property type="match status" value="1"/>
</dbReference>
<keyword evidence="5" id="KW-1185">Reference proteome</keyword>
<reference evidence="4 5" key="1">
    <citation type="submission" date="2014-04" db="EMBL/GenBank/DDBJ databases">
        <authorList>
            <consortium name="DOE Joint Genome Institute"/>
            <person name="Kuo A."/>
            <person name="Kohler A."/>
            <person name="Nagy L.G."/>
            <person name="Floudas D."/>
            <person name="Copeland A."/>
            <person name="Barry K.W."/>
            <person name="Cichocki N."/>
            <person name="Veneault-Fourrey C."/>
            <person name="LaButti K."/>
            <person name="Lindquist E.A."/>
            <person name="Lipzen A."/>
            <person name="Lundell T."/>
            <person name="Morin E."/>
            <person name="Murat C."/>
            <person name="Sun H."/>
            <person name="Tunlid A."/>
            <person name="Henrissat B."/>
            <person name="Grigoriev I.V."/>
            <person name="Hibbett D.S."/>
            <person name="Martin F."/>
            <person name="Nordberg H.P."/>
            <person name="Cantor M.N."/>
            <person name="Hua S.X."/>
        </authorList>
    </citation>
    <scope>NUCLEOTIDE SEQUENCE [LARGE SCALE GENOMIC DNA]</scope>
    <source>
        <strain evidence="4 5">Foug A</strain>
    </source>
</reference>
<dbReference type="GO" id="GO:0044571">
    <property type="term" value="P:[2Fe-2S] cluster assembly"/>
    <property type="evidence" value="ECO:0007669"/>
    <property type="project" value="InterPro"/>
</dbReference>
<dbReference type="GO" id="GO:0001671">
    <property type="term" value="F:ATPase activator activity"/>
    <property type="evidence" value="ECO:0007669"/>
    <property type="project" value="InterPro"/>
</dbReference>
<dbReference type="NCBIfam" id="TIGR00714">
    <property type="entry name" value="hscB"/>
    <property type="match status" value="1"/>
</dbReference>
<name>A0A0C3ED03_9AGAM</name>
<reference evidence="5" key="2">
    <citation type="submission" date="2015-01" db="EMBL/GenBank/DDBJ databases">
        <title>Evolutionary Origins and Diversification of the Mycorrhizal Mutualists.</title>
        <authorList>
            <consortium name="DOE Joint Genome Institute"/>
            <consortium name="Mycorrhizal Genomics Consortium"/>
            <person name="Kohler A."/>
            <person name="Kuo A."/>
            <person name="Nagy L.G."/>
            <person name="Floudas D."/>
            <person name="Copeland A."/>
            <person name="Barry K.W."/>
            <person name="Cichocki N."/>
            <person name="Veneault-Fourrey C."/>
            <person name="LaButti K."/>
            <person name="Lindquist E.A."/>
            <person name="Lipzen A."/>
            <person name="Lundell T."/>
            <person name="Morin E."/>
            <person name="Murat C."/>
            <person name="Riley R."/>
            <person name="Ohm R."/>
            <person name="Sun H."/>
            <person name="Tunlid A."/>
            <person name="Henrissat B."/>
            <person name="Grigoriev I.V."/>
            <person name="Hibbett D.S."/>
            <person name="Martin F."/>
        </authorList>
    </citation>
    <scope>NUCLEOTIDE SEQUENCE [LARGE SCALE GENOMIC DNA]</scope>
    <source>
        <strain evidence="5">Foug A</strain>
    </source>
</reference>
<dbReference type="SUPFAM" id="SSF46565">
    <property type="entry name" value="Chaperone J-domain"/>
    <property type="match status" value="1"/>
</dbReference>
<keyword evidence="2" id="KW-0143">Chaperone</keyword>
<evidence type="ECO:0000256" key="1">
    <source>
        <dbReference type="ARBA" id="ARBA00010476"/>
    </source>
</evidence>
<sequence length="241" mass="27411">MSRSLSFLRLSRQSFARIAPRAVYLSRGFVRPHDSTKYQMVTSLTPTCLSCGAQLPTRLPVCPSCNFIARVDESVPYHELLGLPYDPNPFIVDTALLKRRFLDAQRICHPDGWATKSEAEKGAALELSNAVNAAYKTLTSPLHRVEYILRRNGVETGEEDQLDDIELISEIMETREEIDNIQPGNAERLLALRDENNTKISEVARTIEELVAREDWPQTRRAAVRLKYLDTIDDSIKRRLV</sequence>
<dbReference type="GO" id="GO:0051087">
    <property type="term" value="F:protein-folding chaperone binding"/>
    <property type="evidence" value="ECO:0007669"/>
    <property type="project" value="InterPro"/>
</dbReference>
<dbReference type="STRING" id="1036808.A0A0C3ED03"/>
<comment type="similarity">
    <text evidence="1">Belongs to the HscB family.</text>
</comment>
<accession>A0A0C3ED03</accession>
<evidence type="ECO:0000256" key="2">
    <source>
        <dbReference type="ARBA" id="ARBA00023186"/>
    </source>
</evidence>
<dbReference type="InterPro" id="IPR004640">
    <property type="entry name" value="HscB"/>
</dbReference>
<gene>
    <name evidence="4" type="ORF">SCLCIDRAFT_357298</name>
</gene>
<dbReference type="PANTHER" id="PTHR14021:SF15">
    <property type="entry name" value="IRON-SULFUR CLUSTER CO-CHAPERONE PROTEIN HSCB"/>
    <property type="match status" value="1"/>
</dbReference>
<dbReference type="OrthoDB" id="448954at2759"/>
<dbReference type="GO" id="GO:0051259">
    <property type="term" value="P:protein complex oligomerization"/>
    <property type="evidence" value="ECO:0007669"/>
    <property type="project" value="InterPro"/>
</dbReference>
<organism evidence="4 5">
    <name type="scientific">Scleroderma citrinum Foug A</name>
    <dbReference type="NCBI Taxonomy" id="1036808"/>
    <lineage>
        <taxon>Eukaryota</taxon>
        <taxon>Fungi</taxon>
        <taxon>Dikarya</taxon>
        <taxon>Basidiomycota</taxon>
        <taxon>Agaricomycotina</taxon>
        <taxon>Agaricomycetes</taxon>
        <taxon>Agaricomycetidae</taxon>
        <taxon>Boletales</taxon>
        <taxon>Sclerodermatineae</taxon>
        <taxon>Sclerodermataceae</taxon>
        <taxon>Scleroderma</taxon>
    </lineage>
</organism>
<evidence type="ECO:0000313" key="4">
    <source>
        <dbReference type="EMBL" id="KIM66199.1"/>
    </source>
</evidence>
<dbReference type="InterPro" id="IPR009073">
    <property type="entry name" value="HscB_oligo_C"/>
</dbReference>